<proteinExistence type="predicted"/>
<evidence type="ECO:0000313" key="2">
    <source>
        <dbReference type="Proteomes" id="UP001234297"/>
    </source>
</evidence>
<organism evidence="1 2">
    <name type="scientific">Persea americana</name>
    <name type="common">Avocado</name>
    <dbReference type="NCBI Taxonomy" id="3435"/>
    <lineage>
        <taxon>Eukaryota</taxon>
        <taxon>Viridiplantae</taxon>
        <taxon>Streptophyta</taxon>
        <taxon>Embryophyta</taxon>
        <taxon>Tracheophyta</taxon>
        <taxon>Spermatophyta</taxon>
        <taxon>Magnoliopsida</taxon>
        <taxon>Magnoliidae</taxon>
        <taxon>Laurales</taxon>
        <taxon>Lauraceae</taxon>
        <taxon>Persea</taxon>
    </lineage>
</organism>
<sequence>MGNDFFVKAKVAIMSHLGGIFIGDEHCPCFVPKIKELESVQILSALQIKDGLQKGYLTILATLVEAECNSDNSPAEVRSLLGEFADVMPLELPQELPPRRAVDHQIELMPGTRPLA</sequence>
<dbReference type="Proteomes" id="UP001234297">
    <property type="component" value="Chromosome 12"/>
</dbReference>
<comment type="caution">
    <text evidence="1">The sequence shown here is derived from an EMBL/GenBank/DDBJ whole genome shotgun (WGS) entry which is preliminary data.</text>
</comment>
<accession>A0ACC2K2M9</accession>
<gene>
    <name evidence="1" type="ORF">MRB53_034741</name>
</gene>
<reference evidence="1 2" key="1">
    <citation type="journal article" date="2022" name="Hortic Res">
        <title>A haplotype resolved chromosomal level avocado genome allows analysis of novel avocado genes.</title>
        <authorList>
            <person name="Nath O."/>
            <person name="Fletcher S.J."/>
            <person name="Hayward A."/>
            <person name="Shaw L.M."/>
            <person name="Masouleh A.K."/>
            <person name="Furtado A."/>
            <person name="Henry R.J."/>
            <person name="Mitter N."/>
        </authorList>
    </citation>
    <scope>NUCLEOTIDE SEQUENCE [LARGE SCALE GENOMIC DNA]</scope>
    <source>
        <strain evidence="2">cv. Hass</strain>
    </source>
</reference>
<evidence type="ECO:0000313" key="1">
    <source>
        <dbReference type="EMBL" id="KAJ8615369.1"/>
    </source>
</evidence>
<name>A0ACC2K2M9_PERAE</name>
<dbReference type="EMBL" id="CM056820">
    <property type="protein sequence ID" value="KAJ8615369.1"/>
    <property type="molecule type" value="Genomic_DNA"/>
</dbReference>
<keyword evidence="2" id="KW-1185">Reference proteome</keyword>
<protein>
    <submittedName>
        <fullName evidence="1">Uncharacterized protein</fullName>
    </submittedName>
</protein>